<dbReference type="KEGG" id="swi:Swit_4446"/>
<name>A0A9J9HFR8_RHIWR</name>
<proteinExistence type="predicted"/>
<sequence>MTLMPMSNAEEEYRRRWGWTDGNPGPVSLPKLLFKDDHARRLEAERDDAANRQDDAAITGGVGAGDLIGDAAGDRLADQGSGRDRHWFSPPAIGDGGEIVVTGRKLIPDSQKYVLVGGKYHPNPNYDPPFDISLEQAIAVPALVGMAGALAPEAGTALFARRTGLLNANDYLRLGMGWKQKAGKEVFRMSVGNKDWEPLKGFLPFPWHLP</sequence>
<protein>
    <submittedName>
        <fullName evidence="1">Uncharacterized protein</fullName>
    </submittedName>
</protein>
<accession>A0A9J9HFR8</accession>
<dbReference type="Proteomes" id="UP000001989">
    <property type="component" value="Chromosome"/>
</dbReference>
<keyword evidence="2" id="KW-1185">Reference proteome</keyword>
<organism evidence="1 2">
    <name type="scientific">Rhizorhabdus wittichii (strain DSM 6014 / CCUG 31198 / JCM 15750 / NBRC 105917 / EY 4224 / RW1)</name>
    <name type="common">Sphingomonas wittichii</name>
    <dbReference type="NCBI Taxonomy" id="392499"/>
    <lineage>
        <taxon>Bacteria</taxon>
        <taxon>Pseudomonadati</taxon>
        <taxon>Pseudomonadota</taxon>
        <taxon>Alphaproteobacteria</taxon>
        <taxon>Sphingomonadales</taxon>
        <taxon>Sphingomonadaceae</taxon>
        <taxon>Rhizorhabdus</taxon>
    </lineage>
</organism>
<dbReference type="AlphaFoldDB" id="A0A9J9HFR8"/>
<gene>
    <name evidence="1" type="ordered locus">Swit_4446</name>
</gene>
<dbReference type="EMBL" id="CP000699">
    <property type="protein sequence ID" value="ABQ70784.1"/>
    <property type="molecule type" value="Genomic_DNA"/>
</dbReference>
<evidence type="ECO:0000313" key="2">
    <source>
        <dbReference type="Proteomes" id="UP000001989"/>
    </source>
</evidence>
<reference evidence="1 2" key="1">
    <citation type="journal article" date="2010" name="J. Bacteriol.">
        <title>Genome sequence of the dioxin-mineralizing bacterium Sphingomonas wittichii RW1.</title>
        <authorList>
            <person name="Miller T.R."/>
            <person name="Delcher A.L."/>
            <person name="Salzberg S.L."/>
            <person name="Saunders E."/>
            <person name="Detter J.C."/>
            <person name="Halden R.U."/>
        </authorList>
    </citation>
    <scope>NUCLEOTIDE SEQUENCE [LARGE SCALE GENOMIC DNA]</scope>
    <source>
        <strain evidence="2">DSM 6014 / CCUG 31198 / JCM 15750 / NBRC 105917 / EY 4224 / RW1</strain>
    </source>
</reference>
<evidence type="ECO:0000313" key="1">
    <source>
        <dbReference type="EMBL" id="ABQ70784.1"/>
    </source>
</evidence>